<comment type="similarity">
    <text evidence="2">Belongs to the fimbrial protein family.</text>
</comment>
<comment type="subcellular location">
    <subcellularLocation>
        <location evidence="1">Fimbrium</location>
    </subcellularLocation>
</comment>
<dbReference type="InterPro" id="IPR008966">
    <property type="entry name" value="Adhesion_dom_sf"/>
</dbReference>
<dbReference type="GO" id="GO:0009289">
    <property type="term" value="C:pilus"/>
    <property type="evidence" value="ECO:0007669"/>
    <property type="project" value="UniProtKB-SubCell"/>
</dbReference>
<dbReference type="AlphaFoldDB" id="A0A484WVN6"/>
<evidence type="ECO:0000313" key="7">
    <source>
        <dbReference type="EMBL" id="VFS14979.1"/>
    </source>
</evidence>
<reference evidence="7 8" key="1">
    <citation type="submission" date="2019-03" db="EMBL/GenBank/DDBJ databases">
        <authorList>
            <consortium name="Pathogen Informatics"/>
        </authorList>
    </citation>
    <scope>NUCLEOTIDE SEQUENCE [LARGE SCALE GENOMIC DNA]</scope>
    <source>
        <strain evidence="7 8">NCTC12126</strain>
    </source>
</reference>
<sequence length="203" mass="22086">MIGGEKLCDRKKKWGYVLLVLTCLPLLTPSALAESREVDGEHGVLHVYGTLTENTCSLDMASAWQSVDMGNTVTAQLQRAGDRARPVSVQLRLKDCQAVTARNRDDRNGSLLWSHNQPAVSVRFTAPGDMNNPELVGVRGASGLGLRVQNAYGQDVRLGSRDKPMLLMPGQDTLTYTITPERTSGPLQAGAWHALVNVGLEYD</sequence>
<dbReference type="PANTHER" id="PTHR33420:SF3">
    <property type="entry name" value="FIMBRIAL SUBUNIT ELFA"/>
    <property type="match status" value="1"/>
</dbReference>
<dbReference type="InterPro" id="IPR036937">
    <property type="entry name" value="Adhesion_dom_fimbrial_sf"/>
</dbReference>
<keyword evidence="3 5" id="KW-0732">Signal</keyword>
<organism evidence="7 8">
    <name type="scientific">Enterobacter cancerogenus</name>
    <dbReference type="NCBI Taxonomy" id="69218"/>
    <lineage>
        <taxon>Bacteria</taxon>
        <taxon>Pseudomonadati</taxon>
        <taxon>Pseudomonadota</taxon>
        <taxon>Gammaproteobacteria</taxon>
        <taxon>Enterobacterales</taxon>
        <taxon>Enterobacteriaceae</taxon>
        <taxon>Enterobacter</taxon>
        <taxon>Enterobacter cloacae complex</taxon>
    </lineage>
</organism>
<keyword evidence="4" id="KW-0281">Fimbrium</keyword>
<evidence type="ECO:0000256" key="5">
    <source>
        <dbReference type="SAM" id="SignalP"/>
    </source>
</evidence>
<evidence type="ECO:0000256" key="1">
    <source>
        <dbReference type="ARBA" id="ARBA00004561"/>
    </source>
</evidence>
<protein>
    <submittedName>
        <fullName evidence="7">Fimbrial protein domain-containing protein</fullName>
    </submittedName>
</protein>
<feature type="signal peptide" evidence="5">
    <location>
        <begin position="1"/>
        <end position="33"/>
    </location>
</feature>
<dbReference type="EMBL" id="CAADIW010000005">
    <property type="protein sequence ID" value="VFS14979.1"/>
    <property type="molecule type" value="Genomic_DNA"/>
</dbReference>
<dbReference type="SUPFAM" id="SSF49401">
    <property type="entry name" value="Bacterial adhesins"/>
    <property type="match status" value="1"/>
</dbReference>
<evidence type="ECO:0000256" key="4">
    <source>
        <dbReference type="ARBA" id="ARBA00023263"/>
    </source>
</evidence>
<dbReference type="InterPro" id="IPR000259">
    <property type="entry name" value="Adhesion_dom_fimbrial"/>
</dbReference>
<feature type="chain" id="PRO_5019817623" evidence="5">
    <location>
        <begin position="34"/>
        <end position="203"/>
    </location>
</feature>
<name>A0A484WVN6_9ENTR</name>
<feature type="domain" description="Fimbrial-type adhesion" evidence="6">
    <location>
        <begin position="46"/>
        <end position="203"/>
    </location>
</feature>
<evidence type="ECO:0000313" key="8">
    <source>
        <dbReference type="Proteomes" id="UP000351155"/>
    </source>
</evidence>
<gene>
    <name evidence="7" type="primary">fim_1</name>
    <name evidence="7" type="ORF">NCTC12126_01053</name>
</gene>
<evidence type="ECO:0000259" key="6">
    <source>
        <dbReference type="Pfam" id="PF00419"/>
    </source>
</evidence>
<dbReference type="Proteomes" id="UP000351155">
    <property type="component" value="Unassembled WGS sequence"/>
</dbReference>
<dbReference type="Pfam" id="PF00419">
    <property type="entry name" value="Fimbrial"/>
    <property type="match status" value="1"/>
</dbReference>
<accession>A0A484WVN6</accession>
<dbReference type="InterPro" id="IPR050263">
    <property type="entry name" value="Bact_Fimbrial_Adh_Pro"/>
</dbReference>
<dbReference type="Gene3D" id="2.60.40.1090">
    <property type="entry name" value="Fimbrial-type adhesion domain"/>
    <property type="match status" value="1"/>
</dbReference>
<dbReference type="GO" id="GO:0043709">
    <property type="term" value="P:cell adhesion involved in single-species biofilm formation"/>
    <property type="evidence" value="ECO:0007669"/>
    <property type="project" value="TreeGrafter"/>
</dbReference>
<proteinExistence type="inferred from homology"/>
<evidence type="ECO:0000256" key="3">
    <source>
        <dbReference type="ARBA" id="ARBA00022729"/>
    </source>
</evidence>
<evidence type="ECO:0000256" key="2">
    <source>
        <dbReference type="ARBA" id="ARBA00006671"/>
    </source>
</evidence>
<dbReference type="PANTHER" id="PTHR33420">
    <property type="entry name" value="FIMBRIAL SUBUNIT ELFA-RELATED"/>
    <property type="match status" value="1"/>
</dbReference>